<dbReference type="Pfam" id="PF14279">
    <property type="entry name" value="HNH_5"/>
    <property type="match status" value="1"/>
</dbReference>
<dbReference type="EMBL" id="CADCTV010001035">
    <property type="protein sequence ID" value="CAA9374965.1"/>
    <property type="molecule type" value="Genomic_DNA"/>
</dbReference>
<dbReference type="Gene3D" id="1.10.30.50">
    <property type="match status" value="1"/>
</dbReference>
<dbReference type="PANTHER" id="PTHR33877">
    <property type="entry name" value="SLL1193 PROTEIN"/>
    <property type="match status" value="1"/>
</dbReference>
<dbReference type="CDD" id="cd00085">
    <property type="entry name" value="HNHc"/>
    <property type="match status" value="1"/>
</dbReference>
<dbReference type="AlphaFoldDB" id="A0A6J4N4T4"/>
<dbReference type="InterPro" id="IPR029471">
    <property type="entry name" value="HNH_5"/>
</dbReference>
<dbReference type="InterPro" id="IPR003615">
    <property type="entry name" value="HNH_nuc"/>
</dbReference>
<accession>A0A6J4N4T4</accession>
<dbReference type="PANTHER" id="PTHR33877:SF2">
    <property type="entry name" value="OS07G0170200 PROTEIN"/>
    <property type="match status" value="1"/>
</dbReference>
<gene>
    <name evidence="2" type="ORF">AVDCRST_MAG89-4921</name>
</gene>
<dbReference type="InterPro" id="IPR052892">
    <property type="entry name" value="NA-targeting_endonuclease"/>
</dbReference>
<sequence>MKEDASLRERIFTRDGNRCVYCAGLFPPEQLSLDNVQPRARGGDNSPGNLVTACLACNTRKGHQPAWAWLAELPGERANFLRYGTAVWARLRRAVEEAAKS</sequence>
<proteinExistence type="predicted"/>
<protein>
    <recommendedName>
        <fullName evidence="1">HNH nuclease domain-containing protein</fullName>
    </recommendedName>
</protein>
<evidence type="ECO:0000259" key="1">
    <source>
        <dbReference type="SMART" id="SM00507"/>
    </source>
</evidence>
<name>A0A6J4N4T4_9BACT</name>
<organism evidence="2">
    <name type="scientific">uncultured Gemmatimonadota bacterium</name>
    <dbReference type="NCBI Taxonomy" id="203437"/>
    <lineage>
        <taxon>Bacteria</taxon>
        <taxon>Pseudomonadati</taxon>
        <taxon>Gemmatimonadota</taxon>
        <taxon>environmental samples</taxon>
    </lineage>
</organism>
<dbReference type="SMART" id="SM00507">
    <property type="entry name" value="HNHc"/>
    <property type="match status" value="1"/>
</dbReference>
<evidence type="ECO:0000313" key="2">
    <source>
        <dbReference type="EMBL" id="CAA9374965.1"/>
    </source>
</evidence>
<reference evidence="2" key="1">
    <citation type="submission" date="2020-02" db="EMBL/GenBank/DDBJ databases">
        <authorList>
            <person name="Meier V. D."/>
        </authorList>
    </citation>
    <scope>NUCLEOTIDE SEQUENCE</scope>
    <source>
        <strain evidence="2">AVDCRST_MAG89</strain>
    </source>
</reference>
<feature type="domain" description="HNH nuclease" evidence="1">
    <location>
        <begin position="6"/>
        <end position="59"/>
    </location>
</feature>